<organism evidence="1 2">
    <name type="scientific">Bradyrhizobium uaiense</name>
    <dbReference type="NCBI Taxonomy" id="2594946"/>
    <lineage>
        <taxon>Bacteria</taxon>
        <taxon>Pseudomonadati</taxon>
        <taxon>Pseudomonadota</taxon>
        <taxon>Alphaproteobacteria</taxon>
        <taxon>Hyphomicrobiales</taxon>
        <taxon>Nitrobacteraceae</taxon>
        <taxon>Bradyrhizobium</taxon>
    </lineage>
</organism>
<evidence type="ECO:0000313" key="1">
    <source>
        <dbReference type="EMBL" id="NEV02431.1"/>
    </source>
</evidence>
<proteinExistence type="predicted"/>
<dbReference type="EMBL" id="VKHP01000355">
    <property type="protein sequence ID" value="NEV02431.1"/>
    <property type="molecule type" value="Genomic_DNA"/>
</dbReference>
<dbReference type="RefSeq" id="WP_163162545.1">
    <property type="nucleotide sequence ID" value="NZ_VKHP01000355.1"/>
</dbReference>
<protein>
    <submittedName>
        <fullName evidence="1">Uncharacterized protein</fullName>
    </submittedName>
</protein>
<comment type="caution">
    <text evidence="1">The sequence shown here is derived from an EMBL/GenBank/DDBJ whole genome shotgun (WGS) entry which is preliminary data.</text>
</comment>
<dbReference type="AlphaFoldDB" id="A0A6P1BXJ8"/>
<gene>
    <name evidence="1" type="ORF">FNJ47_43735</name>
</gene>
<dbReference type="Proteomes" id="UP000468531">
    <property type="component" value="Unassembled WGS sequence"/>
</dbReference>
<keyword evidence="2" id="KW-1185">Reference proteome</keyword>
<accession>A0A6P1BXJ8</accession>
<sequence length="89" mass="9481">MAAAVGGRAAAARVLAPDQDLPPEYWRALMGDPRADGVDRAGMLPSPAACNPFQHRRLLLFASSNAKSDVRQLTAAAAIRLARWTKGEP</sequence>
<reference evidence="1 2" key="1">
    <citation type="journal article" date="2020" name="Arch. Microbiol.">
        <title>Bradyrhizobium uaiense sp. nov., a new highly efficient cowpea symbiont.</title>
        <authorList>
            <person name="Cabral Michel D."/>
            <person name="Azarias Guimaraes A."/>
            <person name="Martins da Costa E."/>
            <person name="Soares de Carvalho T."/>
            <person name="Balsanelli E."/>
            <person name="Willems A."/>
            <person name="Maltempi de Souza E."/>
            <person name="de Souza Moreira F.M."/>
        </authorList>
    </citation>
    <scope>NUCLEOTIDE SEQUENCE [LARGE SCALE GENOMIC DNA]</scope>
    <source>
        <strain evidence="1 2">UFLA 03-164</strain>
    </source>
</reference>
<name>A0A6P1BXJ8_9BRAD</name>
<evidence type="ECO:0000313" key="2">
    <source>
        <dbReference type="Proteomes" id="UP000468531"/>
    </source>
</evidence>